<name>A0A7X8THT3_9MICC</name>
<reference evidence="2 3" key="1">
    <citation type="submission" date="2020-04" db="EMBL/GenBank/DDBJ databases">
        <title>Nesterenkonia sp. nov., isolated from marine sediment.</title>
        <authorList>
            <person name="Zhang G."/>
        </authorList>
    </citation>
    <scope>NUCLEOTIDE SEQUENCE [LARGE SCALE GENOMIC DNA]</scope>
    <source>
        <strain evidence="2 3">MY13</strain>
    </source>
</reference>
<accession>A0A7X8THT3</accession>
<dbReference type="InterPro" id="IPR008492">
    <property type="entry name" value="Rv2714-like"/>
</dbReference>
<dbReference type="EMBL" id="JABAHY010000001">
    <property type="protein sequence ID" value="NLS08685.1"/>
    <property type="molecule type" value="Genomic_DNA"/>
</dbReference>
<organism evidence="2 3">
    <name type="scientific">Nesterenkonia sedimenti</name>
    <dbReference type="NCBI Taxonomy" id="1463632"/>
    <lineage>
        <taxon>Bacteria</taxon>
        <taxon>Bacillati</taxon>
        <taxon>Actinomycetota</taxon>
        <taxon>Actinomycetes</taxon>
        <taxon>Micrococcales</taxon>
        <taxon>Micrococcaceae</taxon>
        <taxon>Nesterenkonia</taxon>
    </lineage>
</organism>
<dbReference type="SUPFAM" id="SSF159659">
    <property type="entry name" value="Cgl1923-like"/>
    <property type="match status" value="1"/>
</dbReference>
<sequence>MPTIVRFRSPVTRTTVRNVSEDYCPDSAGDSDAPAESIDRAELLAAHLRANQDEDSSGDQRPTVMVLAFEGWNDAGGAATSAVRTVAQALDAELVEKLTDEQYYDFQFSRPRVVNGSGGREIIWPSTTMLRAAGAQGEFNLLFVHGVEPSFRWRAYTADLLTTAAEHDVAAVVLVGALLADVPHTRPIPASFSTEDDQLRELIDIEEPTYEGPVGIVGVLAHTAYQAGIPAISLWAAVPHYVGQAPSPKAQLALMRKLEEILGVTLDPQEAEEIAEDAAAWERGVDDLAEEDAEIADYVKRLEEATDTTNLPEASGEAIAQEFERYLKRRRRPPEK</sequence>
<evidence type="ECO:0000256" key="1">
    <source>
        <dbReference type="SAM" id="Coils"/>
    </source>
</evidence>
<dbReference type="Proteomes" id="UP000523139">
    <property type="component" value="Unassembled WGS sequence"/>
</dbReference>
<comment type="caution">
    <text evidence="2">The sequence shown here is derived from an EMBL/GenBank/DDBJ whole genome shotgun (WGS) entry which is preliminary data.</text>
</comment>
<gene>
    <name evidence="2" type="ORF">HGQ17_01425</name>
</gene>
<protein>
    <submittedName>
        <fullName evidence="2">PAC2 family protein</fullName>
    </submittedName>
</protein>
<evidence type="ECO:0000313" key="2">
    <source>
        <dbReference type="EMBL" id="NLS08685.1"/>
    </source>
</evidence>
<keyword evidence="3" id="KW-1185">Reference proteome</keyword>
<feature type="coiled-coil region" evidence="1">
    <location>
        <begin position="271"/>
        <end position="308"/>
    </location>
</feature>
<keyword evidence="1" id="KW-0175">Coiled coil</keyword>
<dbReference type="PIRSF" id="PIRSF028754">
    <property type="entry name" value="UCP028754"/>
    <property type="match status" value="1"/>
</dbReference>
<dbReference type="Gene3D" id="3.40.50.10900">
    <property type="entry name" value="PAC-like subunit"/>
    <property type="match status" value="1"/>
</dbReference>
<dbReference type="InterPro" id="IPR019151">
    <property type="entry name" value="Proteasome_assmbl_chaperone_2"/>
</dbReference>
<dbReference type="InterPro" id="IPR038389">
    <property type="entry name" value="PSMG2_sf"/>
</dbReference>
<proteinExistence type="predicted"/>
<dbReference type="Pfam" id="PF09754">
    <property type="entry name" value="PAC2"/>
    <property type="match status" value="1"/>
</dbReference>
<evidence type="ECO:0000313" key="3">
    <source>
        <dbReference type="Proteomes" id="UP000523139"/>
    </source>
</evidence>
<dbReference type="AlphaFoldDB" id="A0A7X8THT3"/>